<protein>
    <recommendedName>
        <fullName evidence="4">MarR family transcriptional regulator</fullName>
    </recommendedName>
</protein>
<dbReference type="EMBL" id="JBHSQJ010000066">
    <property type="protein sequence ID" value="MFC5908855.1"/>
    <property type="molecule type" value="Genomic_DNA"/>
</dbReference>
<name>A0ABW1G283_9ACTN</name>
<proteinExistence type="predicted"/>
<dbReference type="RefSeq" id="WP_380584123.1">
    <property type="nucleotide sequence ID" value="NZ_JBHSQJ010000066.1"/>
</dbReference>
<gene>
    <name evidence="2" type="ORF">ACFP3V_16725</name>
</gene>
<comment type="caution">
    <text evidence="2">The sequence shown here is derived from an EMBL/GenBank/DDBJ whole genome shotgun (WGS) entry which is preliminary data.</text>
</comment>
<keyword evidence="3" id="KW-1185">Reference proteome</keyword>
<evidence type="ECO:0000256" key="1">
    <source>
        <dbReference type="SAM" id="MobiDB-lite"/>
    </source>
</evidence>
<organism evidence="2 3">
    <name type="scientific">Streptacidiphilus monticola</name>
    <dbReference type="NCBI Taxonomy" id="2161674"/>
    <lineage>
        <taxon>Bacteria</taxon>
        <taxon>Bacillati</taxon>
        <taxon>Actinomycetota</taxon>
        <taxon>Actinomycetes</taxon>
        <taxon>Kitasatosporales</taxon>
        <taxon>Streptomycetaceae</taxon>
        <taxon>Streptacidiphilus</taxon>
    </lineage>
</organism>
<feature type="compositionally biased region" description="Low complexity" evidence="1">
    <location>
        <begin position="66"/>
        <end position="79"/>
    </location>
</feature>
<dbReference type="Proteomes" id="UP001596174">
    <property type="component" value="Unassembled WGS sequence"/>
</dbReference>
<evidence type="ECO:0000313" key="3">
    <source>
        <dbReference type="Proteomes" id="UP001596174"/>
    </source>
</evidence>
<feature type="region of interest" description="Disordered" evidence="1">
    <location>
        <begin position="66"/>
        <end position="105"/>
    </location>
</feature>
<accession>A0ABW1G283</accession>
<sequence length="202" mass="21578">MIADLTSADLTAAPADCLTIFQDRLAAEQRRVACLQAIVHELQEIEQAQARLQALLEGRLPEAADAAPAQAARPVAAAPLVHEPRSRGRGTTSGGGGPHKRPGRHLDRAMEVLARHPDRRFSARELANTIGADPDWLRFVLHSAANRGLVRRHSSPRLTGARGRPVAIEFSAVVHEPKAMAVAAAGSADRSPASRSAHMYAP</sequence>
<reference evidence="3" key="1">
    <citation type="journal article" date="2019" name="Int. J. Syst. Evol. Microbiol.">
        <title>The Global Catalogue of Microorganisms (GCM) 10K type strain sequencing project: providing services to taxonomists for standard genome sequencing and annotation.</title>
        <authorList>
            <consortium name="The Broad Institute Genomics Platform"/>
            <consortium name="The Broad Institute Genome Sequencing Center for Infectious Disease"/>
            <person name="Wu L."/>
            <person name="Ma J."/>
        </authorList>
    </citation>
    <scope>NUCLEOTIDE SEQUENCE [LARGE SCALE GENOMIC DNA]</scope>
    <source>
        <strain evidence="3">JCM 4816</strain>
    </source>
</reference>
<evidence type="ECO:0000313" key="2">
    <source>
        <dbReference type="EMBL" id="MFC5908855.1"/>
    </source>
</evidence>
<evidence type="ECO:0008006" key="4">
    <source>
        <dbReference type="Google" id="ProtNLM"/>
    </source>
</evidence>